<comment type="caution">
    <text evidence="1">The sequence shown here is derived from an EMBL/GenBank/DDBJ whole genome shotgun (WGS) entry which is preliminary data.</text>
</comment>
<reference evidence="1 2" key="1">
    <citation type="journal article" date="2018" name="Front. Plant Sci.">
        <title>Red Clover (Trifolium pratense) and Zigzag Clover (T. medium) - A Picture of Genomic Similarities and Differences.</title>
        <authorList>
            <person name="Dluhosova J."/>
            <person name="Istvanek J."/>
            <person name="Nedelnik J."/>
            <person name="Repkova J."/>
        </authorList>
    </citation>
    <scope>NUCLEOTIDE SEQUENCE [LARGE SCALE GENOMIC DNA]</scope>
    <source>
        <strain evidence="2">cv. 10/8</strain>
        <tissue evidence="1">Leaf</tissue>
    </source>
</reference>
<sequence length="31" mass="3237">LSDCVTCWLIAGDNGSDGSGNHEFIIGEVAR</sequence>
<protein>
    <submittedName>
        <fullName evidence="1">Uncharacterized protein</fullName>
    </submittedName>
</protein>
<organism evidence="1 2">
    <name type="scientific">Trifolium medium</name>
    <dbReference type="NCBI Taxonomy" id="97028"/>
    <lineage>
        <taxon>Eukaryota</taxon>
        <taxon>Viridiplantae</taxon>
        <taxon>Streptophyta</taxon>
        <taxon>Embryophyta</taxon>
        <taxon>Tracheophyta</taxon>
        <taxon>Spermatophyta</taxon>
        <taxon>Magnoliopsida</taxon>
        <taxon>eudicotyledons</taxon>
        <taxon>Gunneridae</taxon>
        <taxon>Pentapetalae</taxon>
        <taxon>rosids</taxon>
        <taxon>fabids</taxon>
        <taxon>Fabales</taxon>
        <taxon>Fabaceae</taxon>
        <taxon>Papilionoideae</taxon>
        <taxon>50 kb inversion clade</taxon>
        <taxon>NPAAA clade</taxon>
        <taxon>Hologalegina</taxon>
        <taxon>IRL clade</taxon>
        <taxon>Trifolieae</taxon>
        <taxon>Trifolium</taxon>
    </lineage>
</organism>
<accession>A0A392TIG1</accession>
<keyword evidence="2" id="KW-1185">Reference proteome</keyword>
<dbReference type="AlphaFoldDB" id="A0A392TIG1"/>
<dbReference type="Proteomes" id="UP000265520">
    <property type="component" value="Unassembled WGS sequence"/>
</dbReference>
<feature type="non-terminal residue" evidence="1">
    <location>
        <position position="1"/>
    </location>
</feature>
<name>A0A392TIG1_9FABA</name>
<evidence type="ECO:0000313" key="1">
    <source>
        <dbReference type="EMBL" id="MCI60227.1"/>
    </source>
</evidence>
<dbReference type="EMBL" id="LXQA010577861">
    <property type="protein sequence ID" value="MCI60227.1"/>
    <property type="molecule type" value="Genomic_DNA"/>
</dbReference>
<proteinExistence type="predicted"/>
<evidence type="ECO:0000313" key="2">
    <source>
        <dbReference type="Proteomes" id="UP000265520"/>
    </source>
</evidence>